<protein>
    <submittedName>
        <fullName evidence="1">Uncharacterized protein</fullName>
    </submittedName>
</protein>
<accession>A0ACC2RS81</accession>
<reference evidence="1" key="1">
    <citation type="submission" date="2022-04" db="EMBL/GenBank/DDBJ databases">
        <title>Genome of the entomopathogenic fungus Entomophthora muscae.</title>
        <authorList>
            <person name="Elya C."/>
            <person name="Lovett B.R."/>
            <person name="Lee E."/>
            <person name="Macias A.M."/>
            <person name="Hajek A.E."/>
            <person name="De Bivort B.L."/>
            <person name="Kasson M.T."/>
            <person name="De Fine Licht H.H."/>
            <person name="Stajich J.E."/>
        </authorList>
    </citation>
    <scope>NUCLEOTIDE SEQUENCE</scope>
    <source>
        <strain evidence="1">Berkeley</strain>
    </source>
</reference>
<sequence length="109" mass="12099">MLIQYKPGAKLVMADALSRLYVCASRGENGLGPDWSLLVLCTKDKGFPEGITDITKEMVIKNEHLFADVYRTLHRKMLDGTTIGNSAHVDTKNVDSGHVYTFNVDTIVK</sequence>
<dbReference type="EMBL" id="QTSX02006579">
    <property type="protein sequence ID" value="KAJ9052938.1"/>
    <property type="molecule type" value="Genomic_DNA"/>
</dbReference>
<keyword evidence="2" id="KW-1185">Reference proteome</keyword>
<gene>
    <name evidence="1" type="ORF">DSO57_1029098</name>
</gene>
<proteinExistence type="predicted"/>
<organism evidence="1 2">
    <name type="scientific">Entomophthora muscae</name>
    <dbReference type="NCBI Taxonomy" id="34485"/>
    <lineage>
        <taxon>Eukaryota</taxon>
        <taxon>Fungi</taxon>
        <taxon>Fungi incertae sedis</taxon>
        <taxon>Zoopagomycota</taxon>
        <taxon>Entomophthoromycotina</taxon>
        <taxon>Entomophthoromycetes</taxon>
        <taxon>Entomophthorales</taxon>
        <taxon>Entomophthoraceae</taxon>
        <taxon>Entomophthora</taxon>
    </lineage>
</organism>
<comment type="caution">
    <text evidence="1">The sequence shown here is derived from an EMBL/GenBank/DDBJ whole genome shotgun (WGS) entry which is preliminary data.</text>
</comment>
<evidence type="ECO:0000313" key="1">
    <source>
        <dbReference type="EMBL" id="KAJ9052938.1"/>
    </source>
</evidence>
<name>A0ACC2RS81_9FUNG</name>
<dbReference type="Proteomes" id="UP001165960">
    <property type="component" value="Unassembled WGS sequence"/>
</dbReference>
<evidence type="ECO:0000313" key="2">
    <source>
        <dbReference type="Proteomes" id="UP001165960"/>
    </source>
</evidence>